<dbReference type="Proteomes" id="UP000192328">
    <property type="component" value="Unassembled WGS sequence"/>
</dbReference>
<name>A0AC61PLH3_9FIRM</name>
<organism evidence="1 2">
    <name type="scientific">Aristaeella lactis</name>
    <dbReference type="NCBI Taxonomy" id="3046383"/>
    <lineage>
        <taxon>Bacteria</taxon>
        <taxon>Bacillati</taxon>
        <taxon>Bacillota</taxon>
        <taxon>Clostridia</taxon>
        <taxon>Eubacteriales</taxon>
        <taxon>Aristaeellaceae</taxon>
        <taxon>Aristaeella</taxon>
    </lineage>
</organism>
<reference evidence="1" key="1">
    <citation type="submission" date="2017-04" db="EMBL/GenBank/DDBJ databases">
        <authorList>
            <person name="Varghese N."/>
            <person name="Submissions S."/>
        </authorList>
    </citation>
    <scope>NUCLEOTIDE SEQUENCE</scope>
    <source>
        <strain evidence="1">WTE2008</strain>
    </source>
</reference>
<accession>A0AC61PLH3</accession>
<keyword evidence="2" id="KW-1185">Reference proteome</keyword>
<proteinExistence type="predicted"/>
<evidence type="ECO:0000313" key="2">
    <source>
        <dbReference type="Proteomes" id="UP000192328"/>
    </source>
</evidence>
<protein>
    <submittedName>
        <fullName evidence="1">Uncharacterized protein</fullName>
    </submittedName>
</protein>
<gene>
    <name evidence="1" type="ORF">SAMN06297397_1586</name>
</gene>
<sequence>MKMMRKEYRWIRELLSAALLLFVLGLPGAALGDYGYTSVSLIPMAEDFTFLVDIDERDEPLIETDYPFEKAGADAMTVVYRNWRSEEAAALTYHYPAGNVTCTFYDALFVSDRDVCRQIRNKSITPQGRVYIHTENENEQNDWFLVYSLDEGQFVEYTEKTFSQGFNGMGEYGLRRSIFYEDGTISSMYMDKRTPAGDLVLEYDAWGDIIYGTVYHFDPEWDTFDLNLSTGLFGNRSITELGFEEADMEIPTLASLESVPEIAEPVAEAPAEEPVTAEEPDTGHFRILGGLTVGLAIGVTGYYLFRIKKEKAEG</sequence>
<evidence type="ECO:0000313" key="1">
    <source>
        <dbReference type="EMBL" id="SMC58855.1"/>
    </source>
</evidence>
<comment type="caution">
    <text evidence="1">The sequence shown here is derived from an EMBL/GenBank/DDBJ whole genome shotgun (WGS) entry which is preliminary data.</text>
</comment>
<dbReference type="EMBL" id="FWXZ01000002">
    <property type="protein sequence ID" value="SMC58855.1"/>
    <property type="molecule type" value="Genomic_DNA"/>
</dbReference>